<keyword evidence="1" id="KW-0560">Oxidoreductase</keyword>
<dbReference type="PANTHER" id="PTHR13847:SF287">
    <property type="entry name" value="FAD-DEPENDENT OXIDOREDUCTASE DOMAIN-CONTAINING PROTEIN 1"/>
    <property type="match status" value="1"/>
</dbReference>
<dbReference type="GO" id="GO:0016491">
    <property type="term" value="F:oxidoreductase activity"/>
    <property type="evidence" value="ECO:0007669"/>
    <property type="project" value="UniProtKB-KW"/>
</dbReference>
<evidence type="ECO:0000259" key="2">
    <source>
        <dbReference type="PROSITE" id="PS50206"/>
    </source>
</evidence>
<reference evidence="3" key="1">
    <citation type="submission" date="2018-05" db="EMBL/GenBank/DDBJ databases">
        <authorList>
            <person name="Lanie J.A."/>
            <person name="Ng W.-L."/>
            <person name="Kazmierczak K.M."/>
            <person name="Andrzejewski T.M."/>
            <person name="Davidsen T.M."/>
            <person name="Wayne K.J."/>
            <person name="Tettelin H."/>
            <person name="Glass J.I."/>
            <person name="Rusch D."/>
            <person name="Podicherti R."/>
            <person name="Tsui H.-C.T."/>
            <person name="Winkler M.E."/>
        </authorList>
    </citation>
    <scope>NUCLEOTIDE SEQUENCE</scope>
</reference>
<gene>
    <name evidence="3" type="ORF">METZ01_LOCUS47408</name>
</gene>
<dbReference type="InterPro" id="IPR001763">
    <property type="entry name" value="Rhodanese-like_dom"/>
</dbReference>
<sequence length="405" mass="44375">MFQIFSKNKMWRKRPLKDHYEVVIIGGGVHGLSTAYYLGKQGITDVAVLDKGYLGGGASARTTAIIRSNYLTPEGIPFFNESVKLYEGLAKELNFNLLFNQMGRLDLGHTDSAVYGLRMRTEFNRILGVDSRLIGPKEIKKLVPPMDLREGKAFPILAALYHPPCGVIRHDAVVWGYGRGADRQGAELHPFTEVTGIDRTNGRVTGVETSQGFVKANTVISATAGWSSTIAKMVDLNLPITTHPLQAMVTEPLKPFLDRTISSANLHAYVYQTDRGEVVIGGGIDPYPSYSHRSSFQPMEELAAHVLEMFPCLKNVNVLRQWAGLCDMTPDYAPIMGKVDAIDGFILTCGWGSWGFKAAPVAGKRIAELIATGETPELIKPFALSRFREGNLVNERAAAPAAAIH</sequence>
<dbReference type="PROSITE" id="PS50206">
    <property type="entry name" value="RHODANESE_3"/>
    <property type="match status" value="1"/>
</dbReference>
<dbReference type="EMBL" id="UINC01002245">
    <property type="protein sequence ID" value="SUZ94554.1"/>
    <property type="molecule type" value="Genomic_DNA"/>
</dbReference>
<feature type="domain" description="Rhodanese" evidence="2">
    <location>
        <begin position="22"/>
        <end position="65"/>
    </location>
</feature>
<protein>
    <recommendedName>
        <fullName evidence="2">Rhodanese domain-containing protein</fullName>
    </recommendedName>
</protein>
<dbReference type="SUPFAM" id="SSF51905">
    <property type="entry name" value="FAD/NAD(P)-binding domain"/>
    <property type="match status" value="1"/>
</dbReference>
<dbReference type="InterPro" id="IPR006076">
    <property type="entry name" value="FAD-dep_OxRdtase"/>
</dbReference>
<dbReference type="Pfam" id="PF01266">
    <property type="entry name" value="DAO"/>
    <property type="match status" value="1"/>
</dbReference>
<dbReference type="AlphaFoldDB" id="A0A381RTL0"/>
<dbReference type="SUPFAM" id="SSF54373">
    <property type="entry name" value="FAD-linked reductases, C-terminal domain"/>
    <property type="match status" value="1"/>
</dbReference>
<dbReference type="GO" id="GO:0005737">
    <property type="term" value="C:cytoplasm"/>
    <property type="evidence" value="ECO:0007669"/>
    <property type="project" value="TreeGrafter"/>
</dbReference>
<accession>A0A381RTL0</accession>
<organism evidence="3">
    <name type="scientific">marine metagenome</name>
    <dbReference type="NCBI Taxonomy" id="408172"/>
    <lineage>
        <taxon>unclassified sequences</taxon>
        <taxon>metagenomes</taxon>
        <taxon>ecological metagenomes</taxon>
    </lineage>
</organism>
<dbReference type="PANTHER" id="PTHR13847">
    <property type="entry name" value="SARCOSINE DEHYDROGENASE-RELATED"/>
    <property type="match status" value="1"/>
</dbReference>
<proteinExistence type="predicted"/>
<name>A0A381RTL0_9ZZZZ</name>
<evidence type="ECO:0000313" key="3">
    <source>
        <dbReference type="EMBL" id="SUZ94554.1"/>
    </source>
</evidence>
<dbReference type="Gene3D" id="3.50.50.60">
    <property type="entry name" value="FAD/NAD(P)-binding domain"/>
    <property type="match status" value="1"/>
</dbReference>
<dbReference type="InterPro" id="IPR036188">
    <property type="entry name" value="FAD/NAD-bd_sf"/>
</dbReference>
<dbReference type="Gene3D" id="3.30.9.10">
    <property type="entry name" value="D-Amino Acid Oxidase, subunit A, domain 2"/>
    <property type="match status" value="1"/>
</dbReference>
<evidence type="ECO:0000256" key="1">
    <source>
        <dbReference type="ARBA" id="ARBA00023002"/>
    </source>
</evidence>